<sequence length="387" mass="45312">MKSIFKTLLLIALLSSCGNKSNNKTTHYIGAYRIMDQMVPYPYIVKQNSDSLYLFNNSGLLIDRTEGERIEKNKTIEFKEKHFNVLNRKKDNFYAFDLLDTLNFRPFKNGAPNPKNSVKFVQIQSDFDIDIRLLKNDFKNTIWEYNVVEDENSNPNKDLEIKQTIKVKEDSLYVLTDYYYQGIKTVSEFETKSYNLFKIDSICFLSFQKEENNPQTIFQIVEHRPGKIDLRDFSSSEIKDISYYKSSFKEDDYVNSISNANKYSNCFDGYQGEYYFGDDVTFNKGNQFLIDYVSKNAPITEDKSGYIIVQFTINCNGDVGHFGLIQMDRDFKKMSFQKEIIKHILSKVSTLNDFPSSYSQIEWLDYKDIHAFLMFKLHNGKIVDLCP</sequence>
<gene>
    <name evidence="1" type="ORF">GCM10009431_16060</name>
</gene>
<reference evidence="2" key="1">
    <citation type="journal article" date="2019" name="Int. J. Syst. Evol. Microbiol.">
        <title>The Global Catalogue of Microorganisms (GCM) 10K type strain sequencing project: providing services to taxonomists for standard genome sequencing and annotation.</title>
        <authorList>
            <consortium name="The Broad Institute Genomics Platform"/>
            <consortium name="The Broad Institute Genome Sequencing Center for Infectious Disease"/>
            <person name="Wu L."/>
            <person name="Ma J."/>
        </authorList>
    </citation>
    <scope>NUCLEOTIDE SEQUENCE [LARGE SCALE GENOMIC DNA]</scope>
    <source>
        <strain evidence="2">JCM 15976</strain>
    </source>
</reference>
<comment type="caution">
    <text evidence="1">The sequence shown here is derived from an EMBL/GenBank/DDBJ whole genome shotgun (WGS) entry which is preliminary data.</text>
</comment>
<dbReference type="EMBL" id="BAAAGF010000002">
    <property type="protein sequence ID" value="GAA0743184.1"/>
    <property type="molecule type" value="Genomic_DNA"/>
</dbReference>
<dbReference type="RefSeq" id="WP_343797290.1">
    <property type="nucleotide sequence ID" value="NZ_BAAAGF010000002.1"/>
</dbReference>
<accession>A0ABP3UZ79</accession>
<dbReference type="PROSITE" id="PS51257">
    <property type="entry name" value="PROKAR_LIPOPROTEIN"/>
    <property type="match status" value="1"/>
</dbReference>
<name>A0ABP3UZ79_9FLAO</name>
<dbReference type="Proteomes" id="UP001500736">
    <property type="component" value="Unassembled WGS sequence"/>
</dbReference>
<proteinExistence type="predicted"/>
<evidence type="ECO:0008006" key="3">
    <source>
        <dbReference type="Google" id="ProtNLM"/>
    </source>
</evidence>
<evidence type="ECO:0000313" key="2">
    <source>
        <dbReference type="Proteomes" id="UP001500736"/>
    </source>
</evidence>
<keyword evidence="2" id="KW-1185">Reference proteome</keyword>
<protein>
    <recommendedName>
        <fullName evidence="3">Lipoprotein</fullName>
    </recommendedName>
</protein>
<evidence type="ECO:0000313" key="1">
    <source>
        <dbReference type="EMBL" id="GAA0743184.1"/>
    </source>
</evidence>
<organism evidence="1 2">
    <name type="scientific">Gaetbulibacter jejuensis</name>
    <dbReference type="NCBI Taxonomy" id="584607"/>
    <lineage>
        <taxon>Bacteria</taxon>
        <taxon>Pseudomonadati</taxon>
        <taxon>Bacteroidota</taxon>
        <taxon>Flavobacteriia</taxon>
        <taxon>Flavobacteriales</taxon>
        <taxon>Flavobacteriaceae</taxon>
        <taxon>Gaetbulibacter</taxon>
    </lineage>
</organism>